<dbReference type="PROSITE" id="PS51257">
    <property type="entry name" value="PROKAR_LIPOPROTEIN"/>
    <property type="match status" value="1"/>
</dbReference>
<dbReference type="EMBL" id="BDIP01002555">
    <property type="protein sequence ID" value="GIQ86474.1"/>
    <property type="molecule type" value="Genomic_DNA"/>
</dbReference>
<organism evidence="1 2">
    <name type="scientific">Kipferlia bialata</name>
    <dbReference type="NCBI Taxonomy" id="797122"/>
    <lineage>
        <taxon>Eukaryota</taxon>
        <taxon>Metamonada</taxon>
        <taxon>Carpediemonas-like organisms</taxon>
        <taxon>Kipferlia</taxon>
    </lineage>
</organism>
<gene>
    <name evidence="1" type="ORF">KIPB_008337</name>
</gene>
<dbReference type="Proteomes" id="UP000265618">
    <property type="component" value="Unassembled WGS sequence"/>
</dbReference>
<keyword evidence="2" id="KW-1185">Reference proteome</keyword>
<comment type="caution">
    <text evidence="1">The sequence shown here is derived from an EMBL/GenBank/DDBJ whole genome shotgun (WGS) entry which is preliminary data.</text>
</comment>
<accession>A0A9K3GJS5</accession>
<sequence length="262" mass="27658">MRLCLSPPLSVMGAACTLASMLRSSDAVLMHHPEGPLPQRLPHTLFSQPTRDALVVKEDTVRSAMLILTLCGSDGLGEDSPAPSGCLGELLTSLSLSPHAAGLSPCPPLTLVQLGVGEAERGGMRGFISGMARRAAQLQQVPASYASLVLRSDEGERWAADVSKWAGQGLKAGGYRCLDIRTSGNLLKEPPIPVLGATAVLLTQGEGTALYLREIAERSLLIAQSSAYAHIIGRKGWQFLEICTDSLRRTSAACIAFTQAPS</sequence>
<dbReference type="AlphaFoldDB" id="A0A9K3GJS5"/>
<reference evidence="1 2" key="1">
    <citation type="journal article" date="2018" name="PLoS ONE">
        <title>The draft genome of Kipferlia bialata reveals reductive genome evolution in fornicate parasites.</title>
        <authorList>
            <person name="Tanifuji G."/>
            <person name="Takabayashi S."/>
            <person name="Kume K."/>
            <person name="Takagi M."/>
            <person name="Nakayama T."/>
            <person name="Kamikawa R."/>
            <person name="Inagaki Y."/>
            <person name="Hashimoto T."/>
        </authorList>
    </citation>
    <scope>NUCLEOTIDE SEQUENCE [LARGE SCALE GENOMIC DNA]</scope>
    <source>
        <strain evidence="1">NY0173</strain>
    </source>
</reference>
<proteinExistence type="predicted"/>
<evidence type="ECO:0000313" key="2">
    <source>
        <dbReference type="Proteomes" id="UP000265618"/>
    </source>
</evidence>
<protein>
    <submittedName>
        <fullName evidence="1">Uncharacterized protein</fullName>
    </submittedName>
</protein>
<name>A0A9K3GJS5_9EUKA</name>
<evidence type="ECO:0000313" key="1">
    <source>
        <dbReference type="EMBL" id="GIQ86474.1"/>
    </source>
</evidence>